<dbReference type="GO" id="GO:0004523">
    <property type="term" value="F:RNA-DNA hybrid ribonuclease activity"/>
    <property type="evidence" value="ECO:0007669"/>
    <property type="project" value="InterPro"/>
</dbReference>
<dbReference type="PANTHER" id="PTHR47723:SF19">
    <property type="entry name" value="POLYNUCLEOTIDYL TRANSFERASE, RIBONUCLEASE H-LIKE SUPERFAMILY PROTEIN"/>
    <property type="match status" value="1"/>
</dbReference>
<reference evidence="3" key="2">
    <citation type="submission" date="2025-08" db="UniProtKB">
        <authorList>
            <consortium name="RefSeq"/>
        </authorList>
    </citation>
    <scope>IDENTIFICATION</scope>
    <source>
        <tissue evidence="3">Whole plant</tissue>
    </source>
</reference>
<organism evidence="2 3">
    <name type="scientific">Arachis duranensis</name>
    <name type="common">Wild peanut</name>
    <dbReference type="NCBI Taxonomy" id="130453"/>
    <lineage>
        <taxon>Eukaryota</taxon>
        <taxon>Viridiplantae</taxon>
        <taxon>Streptophyta</taxon>
        <taxon>Embryophyta</taxon>
        <taxon>Tracheophyta</taxon>
        <taxon>Spermatophyta</taxon>
        <taxon>Magnoliopsida</taxon>
        <taxon>eudicotyledons</taxon>
        <taxon>Gunneridae</taxon>
        <taxon>Pentapetalae</taxon>
        <taxon>rosids</taxon>
        <taxon>fabids</taxon>
        <taxon>Fabales</taxon>
        <taxon>Fabaceae</taxon>
        <taxon>Papilionoideae</taxon>
        <taxon>50 kb inversion clade</taxon>
        <taxon>dalbergioids sensu lato</taxon>
        <taxon>Dalbergieae</taxon>
        <taxon>Pterocarpus clade</taxon>
        <taxon>Arachis</taxon>
    </lineage>
</organism>
<protein>
    <submittedName>
        <fullName evidence="3">Uncharacterized protein LOC107487310</fullName>
    </submittedName>
</protein>
<gene>
    <name evidence="3" type="primary">LOC107487310</name>
</gene>
<evidence type="ECO:0000313" key="3">
    <source>
        <dbReference type="RefSeq" id="XP_015963415.1"/>
    </source>
</evidence>
<dbReference type="GeneID" id="107487310"/>
<dbReference type="GO" id="GO:0003676">
    <property type="term" value="F:nucleic acid binding"/>
    <property type="evidence" value="ECO:0007669"/>
    <property type="project" value="InterPro"/>
</dbReference>
<dbReference type="Gene3D" id="3.30.420.10">
    <property type="entry name" value="Ribonuclease H-like superfamily/Ribonuclease H"/>
    <property type="match status" value="1"/>
</dbReference>
<dbReference type="SUPFAM" id="SSF53098">
    <property type="entry name" value="Ribonuclease H-like"/>
    <property type="match status" value="1"/>
</dbReference>
<dbReference type="OrthoDB" id="1412129at2759"/>
<dbReference type="AlphaFoldDB" id="A0A6P4DE00"/>
<feature type="domain" description="RNase H type-1" evidence="1">
    <location>
        <begin position="19"/>
        <end position="137"/>
    </location>
</feature>
<evidence type="ECO:0000313" key="2">
    <source>
        <dbReference type="Proteomes" id="UP000515211"/>
    </source>
</evidence>
<dbReference type="KEGG" id="adu:107487310"/>
<accession>A0A6P4DE00</accession>
<dbReference type="InterPro" id="IPR012337">
    <property type="entry name" value="RNaseH-like_sf"/>
</dbReference>
<dbReference type="InterPro" id="IPR036397">
    <property type="entry name" value="RNaseH_sf"/>
</dbReference>
<dbReference type="Pfam" id="PF13456">
    <property type="entry name" value="RVT_3"/>
    <property type="match status" value="1"/>
</dbReference>
<reference evidence="2" key="1">
    <citation type="journal article" date="2016" name="Nat. Genet.">
        <title>The genome sequences of Arachis duranensis and Arachis ipaensis, the diploid ancestors of cultivated peanut.</title>
        <authorList>
            <person name="Bertioli D.J."/>
            <person name="Cannon S.B."/>
            <person name="Froenicke L."/>
            <person name="Huang G."/>
            <person name="Farmer A.D."/>
            <person name="Cannon E.K."/>
            <person name="Liu X."/>
            <person name="Gao D."/>
            <person name="Clevenger J."/>
            <person name="Dash S."/>
            <person name="Ren L."/>
            <person name="Moretzsohn M.C."/>
            <person name="Shirasawa K."/>
            <person name="Huang W."/>
            <person name="Vidigal B."/>
            <person name="Abernathy B."/>
            <person name="Chu Y."/>
            <person name="Niederhuth C.E."/>
            <person name="Umale P."/>
            <person name="Araujo A.C."/>
            <person name="Kozik A."/>
            <person name="Kim K.D."/>
            <person name="Burow M.D."/>
            <person name="Varshney R.K."/>
            <person name="Wang X."/>
            <person name="Zhang X."/>
            <person name="Barkley N."/>
            <person name="Guimaraes P.M."/>
            <person name="Isobe S."/>
            <person name="Guo B."/>
            <person name="Liao B."/>
            <person name="Stalker H.T."/>
            <person name="Schmitz R.J."/>
            <person name="Scheffler B.E."/>
            <person name="Leal-Bertioli S.C."/>
            <person name="Xun X."/>
            <person name="Jackson S.A."/>
            <person name="Michelmore R."/>
            <person name="Ozias-Akins P."/>
        </authorList>
    </citation>
    <scope>NUCLEOTIDE SEQUENCE [LARGE SCALE GENOMIC DNA]</scope>
    <source>
        <strain evidence="2">cv. V14167</strain>
    </source>
</reference>
<dbReference type="InterPro" id="IPR053151">
    <property type="entry name" value="RNase_H-like"/>
</dbReference>
<dbReference type="InterPro" id="IPR044730">
    <property type="entry name" value="RNase_H-like_dom_plant"/>
</dbReference>
<dbReference type="RefSeq" id="XP_015963415.1">
    <property type="nucleotide sequence ID" value="XM_016107929.1"/>
</dbReference>
<dbReference type="Proteomes" id="UP000515211">
    <property type="component" value="Chromosome 5"/>
</dbReference>
<dbReference type="PANTHER" id="PTHR47723">
    <property type="entry name" value="OS05G0353850 PROTEIN"/>
    <property type="match status" value="1"/>
</dbReference>
<sequence length="179" mass="19977">MSRRSITWRPPPGDWLKTNVDGVYSRSTAEGATAVVIRDNSGKLLIGESMRIRAYSSLAAEAEAMRRALILATNLNMEQILIESDNLPLVQAVKSKTYIGEVESILRDIFLLAESLSNCGFTWVPREGNKVANGVAKCSLTGRLEENWRRKPPREITEQLRSEALNQNGCILEFKGKKI</sequence>
<proteinExistence type="predicted"/>
<dbReference type="CDD" id="cd06222">
    <property type="entry name" value="RNase_H_like"/>
    <property type="match status" value="1"/>
</dbReference>
<evidence type="ECO:0000259" key="1">
    <source>
        <dbReference type="Pfam" id="PF13456"/>
    </source>
</evidence>
<name>A0A6P4DE00_ARADU</name>
<keyword evidence="2" id="KW-1185">Reference proteome</keyword>
<dbReference type="InterPro" id="IPR002156">
    <property type="entry name" value="RNaseH_domain"/>
</dbReference>